<dbReference type="AlphaFoldDB" id="A0A8K1FBQ6"/>
<sequence length="424" mass="47559">MARASPNESFACASEMEMSQGHEELVVIQGEAEEDDGSFCEDVTDRGDDDDDDESFCEYVGTTTRHQVGMGGRSRRGPMMWKRRVSVLLACATEPPGAGLAARLERLRRSIQREGVFDSLTAVIKALGHVLASGVCGASEALLVDNVLQIVQGNILRGSYGDTQDTDPLHDKWLTILCHCESSSVSQVFALRMVNNLVKRFINCGSDEAEQLGRCLQVQEQTLHAAAEDVQRCVVERAAMAVPHPQHPRGYQEEYQYLRLVQTGISDYGHILTAVKETESKLLQAKERRKFYEALLDLVLMLQGKLNITEEMTRGFNADGHYGLSFGVATALEQYCRNVLRLADVLRSEEDLMSLGDCMESFWLRARLWLSLDIQEMAASTLRQLCQHVPSVLRETIRRITRELSWMPHLTVDLESDEEAGWDE</sequence>
<evidence type="ECO:0000256" key="1">
    <source>
        <dbReference type="SAM" id="MobiDB-lite"/>
    </source>
</evidence>
<proteinExistence type="predicted"/>
<feature type="region of interest" description="Disordered" evidence="1">
    <location>
        <begin position="32"/>
        <end position="54"/>
    </location>
</feature>
<name>A0A8K1FBQ6_PYTOL</name>
<accession>A0A8K1FBQ6</accession>
<comment type="caution">
    <text evidence="2">The sequence shown here is derived from an EMBL/GenBank/DDBJ whole genome shotgun (WGS) entry which is preliminary data.</text>
</comment>
<protein>
    <submittedName>
        <fullName evidence="2">Uncharacterized protein</fullName>
    </submittedName>
</protein>
<evidence type="ECO:0000313" key="3">
    <source>
        <dbReference type="Proteomes" id="UP000794436"/>
    </source>
</evidence>
<evidence type="ECO:0000313" key="2">
    <source>
        <dbReference type="EMBL" id="TMW56371.1"/>
    </source>
</evidence>
<dbReference type="EMBL" id="SPLM01000145">
    <property type="protein sequence ID" value="TMW56371.1"/>
    <property type="molecule type" value="Genomic_DNA"/>
</dbReference>
<dbReference type="Proteomes" id="UP000794436">
    <property type="component" value="Unassembled WGS sequence"/>
</dbReference>
<reference evidence="2" key="1">
    <citation type="submission" date="2019-03" db="EMBL/GenBank/DDBJ databases">
        <title>Long read genome sequence of the mycoparasitic Pythium oligandrum ATCC 38472 isolated from sugarbeet rhizosphere.</title>
        <authorList>
            <person name="Gaulin E."/>
        </authorList>
    </citation>
    <scope>NUCLEOTIDE SEQUENCE</scope>
    <source>
        <strain evidence="2">ATCC 38472_TT</strain>
    </source>
</reference>
<gene>
    <name evidence="2" type="ORF">Poli38472_006381</name>
</gene>
<organism evidence="2 3">
    <name type="scientific">Pythium oligandrum</name>
    <name type="common">Mycoparasitic fungus</name>
    <dbReference type="NCBI Taxonomy" id="41045"/>
    <lineage>
        <taxon>Eukaryota</taxon>
        <taxon>Sar</taxon>
        <taxon>Stramenopiles</taxon>
        <taxon>Oomycota</taxon>
        <taxon>Peronosporomycetes</taxon>
        <taxon>Pythiales</taxon>
        <taxon>Pythiaceae</taxon>
        <taxon>Pythium</taxon>
    </lineage>
</organism>
<keyword evidence="3" id="KW-1185">Reference proteome</keyword>